<dbReference type="Gene3D" id="1.10.150.240">
    <property type="entry name" value="Putative phosphatase, domain 2"/>
    <property type="match status" value="1"/>
</dbReference>
<feature type="site" description="Important for catalytic activity and assists the phosphoryl transfer reaction to Asp8 by balancing charge and orienting the reacting groups" evidence="13">
    <location>
        <position position="114"/>
    </location>
</feature>
<feature type="binding site" evidence="11">
    <location>
        <position position="145"/>
    </location>
    <ligand>
        <name>substrate</name>
    </ligand>
</feature>
<feature type="active site" description="Proton donor/acceptor" evidence="10">
    <location>
        <position position="11"/>
    </location>
</feature>
<comment type="similarity">
    <text evidence="1">Belongs to the HAD-like hydrolase superfamily. CbbY/CbbZ/Gph/YieH family.</text>
</comment>
<evidence type="ECO:0000256" key="8">
    <source>
        <dbReference type="ARBA" id="ARBA00044968"/>
    </source>
</evidence>
<dbReference type="NCBIfam" id="TIGR01509">
    <property type="entry name" value="HAD-SF-IA-v3"/>
    <property type="match status" value="1"/>
</dbReference>
<dbReference type="Gene3D" id="3.40.50.1000">
    <property type="entry name" value="HAD superfamily/HAD-like"/>
    <property type="match status" value="1"/>
</dbReference>
<evidence type="ECO:0000256" key="11">
    <source>
        <dbReference type="PIRSR" id="PIRSR610972-2"/>
    </source>
</evidence>
<dbReference type="SFLD" id="SFLDG01129">
    <property type="entry name" value="C1.5:_HAD__Beta-PGM__Phosphata"/>
    <property type="match status" value="1"/>
</dbReference>
<feature type="binding site" evidence="12">
    <location>
        <position position="169"/>
    </location>
    <ligand>
        <name>Mg(2+)</name>
        <dbReference type="ChEBI" id="CHEBI:18420"/>
    </ligand>
</feature>
<evidence type="ECO:0000256" key="7">
    <source>
        <dbReference type="ARBA" id="ARBA00044926"/>
    </source>
</evidence>
<keyword evidence="2" id="KW-0597">Phosphoprotein</keyword>
<keyword evidence="4 12" id="KW-0460">Magnesium</keyword>
<comment type="catalytic activity">
    <reaction evidence="7">
        <text>beta-D-glucose 1-phosphate = beta-D-glucose 6-phosphate</text>
        <dbReference type="Rhea" id="RHEA:20113"/>
        <dbReference type="ChEBI" id="CHEBI:57684"/>
        <dbReference type="ChEBI" id="CHEBI:58247"/>
        <dbReference type="EC" id="5.4.2.6"/>
    </reaction>
</comment>
<gene>
    <name evidence="14" type="primary">pgmB</name>
    <name evidence="14" type="ORF">EYD46_13220</name>
</gene>
<dbReference type="Pfam" id="PF00702">
    <property type="entry name" value="Hydrolase"/>
    <property type="match status" value="1"/>
</dbReference>
<feature type="active site" description="Nucleophile" evidence="10">
    <location>
        <position position="9"/>
    </location>
</feature>
<dbReference type="NCBIfam" id="TIGR01990">
    <property type="entry name" value="bPGM"/>
    <property type="match status" value="1"/>
</dbReference>
<dbReference type="EC" id="5.4.2.6" evidence="8"/>
<evidence type="ECO:0000256" key="5">
    <source>
        <dbReference type="ARBA" id="ARBA00023235"/>
    </source>
</evidence>
<dbReference type="EMBL" id="SIRS01000005">
    <property type="protein sequence ID" value="TBN14527.1"/>
    <property type="molecule type" value="Genomic_DNA"/>
</dbReference>
<feature type="binding site" evidence="11">
    <location>
        <begin position="114"/>
        <end position="118"/>
    </location>
    <ligand>
        <name>substrate</name>
    </ligand>
</feature>
<evidence type="ECO:0000256" key="12">
    <source>
        <dbReference type="PIRSR" id="PIRSR610972-3"/>
    </source>
</evidence>
<comment type="caution">
    <text evidence="14">The sequence shown here is derived from an EMBL/GenBank/DDBJ whole genome shotgun (WGS) entry which is preliminary data.</text>
</comment>
<dbReference type="GO" id="GO:0005975">
    <property type="term" value="P:carbohydrate metabolic process"/>
    <property type="evidence" value="ECO:0007669"/>
    <property type="project" value="InterPro"/>
</dbReference>
<dbReference type="PANTHER" id="PTHR46193:SF18">
    <property type="entry name" value="HEXITOL PHOSPHATASE B"/>
    <property type="match status" value="1"/>
</dbReference>
<feature type="binding site" evidence="12">
    <location>
        <position position="11"/>
    </location>
    <ligand>
        <name>Mg(2+)</name>
        <dbReference type="ChEBI" id="CHEBI:18420"/>
    </ligand>
</feature>
<reference evidence="14 15" key="1">
    <citation type="journal article" date="2015" name="Int. J. Syst. Evol. Microbiol.">
        <title>Hyunsoonleella pacifica sp. nov., isolated from seawater of South Pacific Gyre.</title>
        <authorList>
            <person name="Gao X."/>
            <person name="Zhang Z."/>
            <person name="Dai X."/>
            <person name="Zhang X.H."/>
        </authorList>
    </citation>
    <scope>NUCLEOTIDE SEQUENCE [LARGE SCALE GENOMIC DNA]</scope>
    <source>
        <strain evidence="14 15">SW033</strain>
    </source>
</reference>
<feature type="binding site" evidence="11">
    <location>
        <position position="25"/>
    </location>
    <ligand>
        <name>substrate</name>
    </ligand>
</feature>
<dbReference type="InterPro" id="IPR023198">
    <property type="entry name" value="PGP-like_dom2"/>
</dbReference>
<evidence type="ECO:0000256" key="13">
    <source>
        <dbReference type="PIRSR" id="PIRSR610972-4"/>
    </source>
</evidence>
<evidence type="ECO:0000256" key="9">
    <source>
        <dbReference type="ARBA" id="ARBA00044991"/>
    </source>
</evidence>
<evidence type="ECO:0000256" key="6">
    <source>
        <dbReference type="ARBA" id="ARBA00023277"/>
    </source>
</evidence>
<evidence type="ECO:0000256" key="1">
    <source>
        <dbReference type="ARBA" id="ARBA00006171"/>
    </source>
</evidence>
<keyword evidence="15" id="KW-1185">Reference proteome</keyword>
<feature type="binding site" evidence="11">
    <location>
        <begin position="44"/>
        <end position="49"/>
    </location>
    <ligand>
        <name>substrate</name>
    </ligand>
</feature>
<feature type="site" description="Important for catalytic activity and assists the phosphoryl transfer reaction to Asp8 by balancing charge and orienting the reacting groups" evidence="13">
    <location>
        <position position="145"/>
    </location>
</feature>
<dbReference type="NCBIfam" id="TIGR02009">
    <property type="entry name" value="PGMB-YQAB-SF"/>
    <property type="match status" value="1"/>
</dbReference>
<feature type="binding site" evidence="11">
    <location>
        <position position="52"/>
    </location>
    <ligand>
        <name>substrate</name>
    </ligand>
</feature>
<evidence type="ECO:0000313" key="14">
    <source>
        <dbReference type="EMBL" id="TBN14527.1"/>
    </source>
</evidence>
<feature type="binding site" evidence="12">
    <location>
        <position position="9"/>
    </location>
    <ligand>
        <name>Mg(2+)</name>
        <dbReference type="ChEBI" id="CHEBI:18420"/>
    </ligand>
</feature>
<evidence type="ECO:0000256" key="4">
    <source>
        <dbReference type="ARBA" id="ARBA00022842"/>
    </source>
</evidence>
<dbReference type="Proteomes" id="UP000292372">
    <property type="component" value="Unassembled WGS sequence"/>
</dbReference>
<evidence type="ECO:0000313" key="15">
    <source>
        <dbReference type="Proteomes" id="UP000292372"/>
    </source>
</evidence>
<dbReference type="SFLD" id="SFLDS00003">
    <property type="entry name" value="Haloacid_Dehalogenase"/>
    <property type="match status" value="1"/>
</dbReference>
<dbReference type="PANTHER" id="PTHR46193">
    <property type="entry name" value="6-PHOSPHOGLUCONATE PHOSPHATASE"/>
    <property type="match status" value="1"/>
</dbReference>
<dbReference type="GO" id="GO:0008801">
    <property type="term" value="F:beta-phosphoglucomutase activity"/>
    <property type="evidence" value="ECO:0007669"/>
    <property type="project" value="UniProtKB-EC"/>
</dbReference>
<organism evidence="14 15">
    <name type="scientific">Hyunsoonleella pacifica</name>
    <dbReference type="NCBI Taxonomy" id="1080224"/>
    <lineage>
        <taxon>Bacteria</taxon>
        <taxon>Pseudomonadati</taxon>
        <taxon>Bacteroidota</taxon>
        <taxon>Flavobacteriia</taxon>
        <taxon>Flavobacteriales</taxon>
        <taxon>Flavobacteriaceae</taxon>
    </lineage>
</organism>
<dbReference type="InterPro" id="IPR023214">
    <property type="entry name" value="HAD_sf"/>
</dbReference>
<dbReference type="InterPro" id="IPR010972">
    <property type="entry name" value="Beta-PGM"/>
</dbReference>
<sequence>MNKIGVIFDLDGVIVDTAKYHFLAWKDLADELGFEFTETHNELLKGVSRVRSLEILLGIGNVELSEAKKQEYLISKNAHYLEYIHKMGPKEILPGASELLDLLDTLGINYVLGSASKNAPLILKQVHLYERFTGIVDGNSVSKAKPNPEVFLIGAKKLKLQPEHCVVFEDAIAGIEAANTANMISIGIGDKNTLSEANFNFNSLTEIPSNFFTRVISEKISNNNEPRLYKTR</sequence>
<dbReference type="InterPro" id="IPR006439">
    <property type="entry name" value="HAD-SF_hydro_IA"/>
</dbReference>
<dbReference type="SFLD" id="SFLDG01135">
    <property type="entry name" value="C1.5.6:_HAD__Beta-PGM__Phospha"/>
    <property type="match status" value="1"/>
</dbReference>
<dbReference type="SUPFAM" id="SSF56784">
    <property type="entry name" value="HAD-like"/>
    <property type="match status" value="1"/>
</dbReference>
<proteinExistence type="inferred from homology"/>
<evidence type="ECO:0000256" key="10">
    <source>
        <dbReference type="PIRSR" id="PIRSR610972-1"/>
    </source>
</evidence>
<feature type="binding site" evidence="12">
    <location>
        <position position="170"/>
    </location>
    <ligand>
        <name>Mg(2+)</name>
        <dbReference type="ChEBI" id="CHEBI:18420"/>
    </ligand>
</feature>
<dbReference type="InterPro" id="IPR010976">
    <property type="entry name" value="B-phosphoglucomutase_hydrolase"/>
</dbReference>
<dbReference type="AlphaFoldDB" id="A0A4Q9FMD1"/>
<dbReference type="InterPro" id="IPR051600">
    <property type="entry name" value="Beta-PGM-like"/>
</dbReference>
<dbReference type="RefSeq" id="WP_130937649.1">
    <property type="nucleotide sequence ID" value="NZ_BMEE01000002.1"/>
</dbReference>
<dbReference type="OrthoDB" id="9797743at2"/>
<dbReference type="CDD" id="cd02598">
    <property type="entry name" value="HAD_BPGM"/>
    <property type="match status" value="1"/>
</dbReference>
<name>A0A4Q9FMD1_9FLAO</name>
<feature type="binding site" evidence="11">
    <location>
        <begin position="9"/>
        <end position="11"/>
    </location>
    <ligand>
        <name>substrate</name>
    </ligand>
</feature>
<keyword evidence="6" id="KW-0119">Carbohydrate metabolism</keyword>
<evidence type="ECO:0000256" key="2">
    <source>
        <dbReference type="ARBA" id="ARBA00022553"/>
    </source>
</evidence>
<dbReference type="GO" id="GO:0000287">
    <property type="term" value="F:magnesium ion binding"/>
    <property type="evidence" value="ECO:0007669"/>
    <property type="project" value="InterPro"/>
</dbReference>
<accession>A0A4Q9FMD1</accession>
<comment type="cofactor">
    <cofactor evidence="12">
        <name>Mg(2+)</name>
        <dbReference type="ChEBI" id="CHEBI:18420"/>
    </cofactor>
    <text evidence="12">Binds 2 magnesium ions per subunit.</text>
</comment>
<keyword evidence="5 14" id="KW-0413">Isomerase</keyword>
<evidence type="ECO:0000256" key="3">
    <source>
        <dbReference type="ARBA" id="ARBA00022723"/>
    </source>
</evidence>
<feature type="binding site" evidence="11">
    <location>
        <position position="76"/>
    </location>
    <ligand>
        <name>substrate</name>
    </ligand>
</feature>
<keyword evidence="3 12" id="KW-0479">Metal-binding</keyword>
<protein>
    <recommendedName>
        <fullName evidence="9">Beta-phosphoglucomutase</fullName>
        <ecNumber evidence="8">5.4.2.6</ecNumber>
    </recommendedName>
</protein>
<dbReference type="InterPro" id="IPR036412">
    <property type="entry name" value="HAD-like_sf"/>
</dbReference>